<dbReference type="Proteomes" id="UP000197904">
    <property type="component" value="Unassembled WGS sequence"/>
</dbReference>
<organism evidence="1 2">
    <name type="scientific">Stenotrophomonas pavanii</name>
    <dbReference type="NCBI Taxonomy" id="487698"/>
    <lineage>
        <taxon>Bacteria</taxon>
        <taxon>Pseudomonadati</taxon>
        <taxon>Pseudomonadota</taxon>
        <taxon>Gammaproteobacteria</taxon>
        <taxon>Lysobacterales</taxon>
        <taxon>Lysobacteraceae</taxon>
        <taxon>Stenotrophomonas</taxon>
    </lineage>
</organism>
<gene>
    <name evidence="1" type="ORF">CEE55_01590</name>
</gene>
<proteinExistence type="predicted"/>
<comment type="caution">
    <text evidence="1">The sequence shown here is derived from an EMBL/GenBank/DDBJ whole genome shotgun (WGS) entry which is preliminary data.</text>
</comment>
<sequence>MTKRFLLQNLGALGEAGKSLFSIGGIPYATRLIEEGWIPCGTSISPDGEVLQTFYLPVDIDPEGPDERR</sequence>
<name>A0A246L3R8_9GAMM</name>
<evidence type="ECO:0000313" key="2">
    <source>
        <dbReference type="Proteomes" id="UP000197904"/>
    </source>
</evidence>
<accession>A0A246L3R8</accession>
<reference evidence="1 2" key="1">
    <citation type="submission" date="2017-06" db="EMBL/GenBank/DDBJ databases">
        <authorList>
            <person name="Kim H.J."/>
            <person name="Triplett B.A."/>
        </authorList>
    </citation>
    <scope>NUCLEOTIDE SEQUENCE [LARGE SCALE GENOMIC DNA]</scope>
    <source>
        <strain evidence="1 2">S18795</strain>
    </source>
</reference>
<evidence type="ECO:0000313" key="1">
    <source>
        <dbReference type="EMBL" id="OWR35516.1"/>
    </source>
</evidence>
<protein>
    <submittedName>
        <fullName evidence="1">Uncharacterized protein</fullName>
    </submittedName>
</protein>
<dbReference type="EMBL" id="NIXP01000006">
    <property type="protein sequence ID" value="OWR35516.1"/>
    <property type="molecule type" value="Genomic_DNA"/>
</dbReference>
<dbReference type="AlphaFoldDB" id="A0A246L3R8"/>